<keyword evidence="1" id="KW-0812">Transmembrane</keyword>
<dbReference type="EMBL" id="LYDR01000030">
    <property type="protein sequence ID" value="ODA36000.1"/>
    <property type="molecule type" value="Genomic_DNA"/>
</dbReference>
<name>A0A1C3ERY9_9PLAN</name>
<proteinExistence type="predicted"/>
<keyword evidence="1" id="KW-0472">Membrane</keyword>
<gene>
    <name evidence="2" type="ORF">A6X21_02395</name>
</gene>
<dbReference type="AlphaFoldDB" id="A0A1C3ERY9"/>
<evidence type="ECO:0000313" key="2">
    <source>
        <dbReference type="EMBL" id="ODA36000.1"/>
    </source>
</evidence>
<evidence type="ECO:0000313" key="3">
    <source>
        <dbReference type="Proteomes" id="UP000094828"/>
    </source>
</evidence>
<dbReference type="Proteomes" id="UP000094828">
    <property type="component" value="Unassembled WGS sequence"/>
</dbReference>
<comment type="caution">
    <text evidence="2">The sequence shown here is derived from an EMBL/GenBank/DDBJ whole genome shotgun (WGS) entry which is preliminary data.</text>
</comment>
<evidence type="ECO:0000256" key="1">
    <source>
        <dbReference type="SAM" id="Phobius"/>
    </source>
</evidence>
<feature type="transmembrane region" description="Helical" evidence="1">
    <location>
        <begin position="12"/>
        <end position="35"/>
    </location>
</feature>
<organism evidence="2 3">
    <name type="scientific">Planctopirus hydrillae</name>
    <dbReference type="NCBI Taxonomy" id="1841610"/>
    <lineage>
        <taxon>Bacteria</taxon>
        <taxon>Pseudomonadati</taxon>
        <taxon>Planctomycetota</taxon>
        <taxon>Planctomycetia</taxon>
        <taxon>Planctomycetales</taxon>
        <taxon>Planctomycetaceae</taxon>
        <taxon>Planctopirus</taxon>
    </lineage>
</organism>
<accession>A0A1C3ERY9</accession>
<sequence>MSNAIRKNAISLICQYPCNLAVILLLLGLSALAGFRLRDEVLADRISLQMVVKIPNGLPETFFWRTMGNETVEWNLKRDYPGCYQQGWSECLVEFLRSHRLFAESPMNPFDQNLGPSLKQLPPVYTDSENDGWNDCQKQLAGFSEMYGTSTVRRILRRKYGVRSWEVRDSIDRLHGTKLAVRCEDDS</sequence>
<keyword evidence="1" id="KW-1133">Transmembrane helix</keyword>
<keyword evidence="3" id="KW-1185">Reference proteome</keyword>
<reference evidence="2 3" key="1">
    <citation type="submission" date="2016-05" db="EMBL/GenBank/DDBJ databases">
        <title>Genomic and physiological characterization of Planctopirus sp. isolated from fresh water lake.</title>
        <authorList>
            <person name="Subhash Y."/>
            <person name="Ramana C."/>
        </authorList>
    </citation>
    <scope>NUCLEOTIDE SEQUENCE [LARGE SCALE GENOMIC DNA]</scope>
    <source>
        <strain evidence="2 3">JC280</strain>
    </source>
</reference>
<protein>
    <submittedName>
        <fullName evidence="2">Uncharacterized protein</fullName>
    </submittedName>
</protein>